<accession>A0A165YP25</accession>
<evidence type="ECO:0000313" key="1">
    <source>
        <dbReference type="EMBL" id="KZT33452.1"/>
    </source>
</evidence>
<gene>
    <name evidence="1" type="ORF">SISSUDRAFT_1132546</name>
</gene>
<sequence>MSSPAQHIRPPNGYPLSDIITYRYKQDMVYVTPAQNYIDAVQSAKDVFPSLRAEPIENITLALNVSLGDGVKPVRIAPAVWPAVRATVAKYEILEVDLSEKPVYDKELVYNQAQVVRPDWLLPPPEATEEKRRSWIAQLLRP</sequence>
<protein>
    <submittedName>
        <fullName evidence="1">Uncharacterized protein</fullName>
    </submittedName>
</protein>
<keyword evidence="2" id="KW-1185">Reference proteome</keyword>
<evidence type="ECO:0000313" key="2">
    <source>
        <dbReference type="Proteomes" id="UP000076798"/>
    </source>
</evidence>
<proteinExistence type="predicted"/>
<dbReference type="EMBL" id="KV428240">
    <property type="protein sequence ID" value="KZT33452.1"/>
    <property type="molecule type" value="Genomic_DNA"/>
</dbReference>
<dbReference type="OrthoDB" id="3198848at2759"/>
<organism evidence="1 2">
    <name type="scientific">Sistotremastrum suecicum HHB10207 ss-3</name>
    <dbReference type="NCBI Taxonomy" id="1314776"/>
    <lineage>
        <taxon>Eukaryota</taxon>
        <taxon>Fungi</taxon>
        <taxon>Dikarya</taxon>
        <taxon>Basidiomycota</taxon>
        <taxon>Agaricomycotina</taxon>
        <taxon>Agaricomycetes</taxon>
        <taxon>Sistotremastrales</taxon>
        <taxon>Sistotremastraceae</taxon>
        <taxon>Sistotremastrum</taxon>
    </lineage>
</organism>
<name>A0A165YP25_9AGAM</name>
<dbReference type="Proteomes" id="UP000076798">
    <property type="component" value="Unassembled WGS sequence"/>
</dbReference>
<dbReference type="AlphaFoldDB" id="A0A165YP25"/>
<reference evidence="1 2" key="1">
    <citation type="journal article" date="2016" name="Mol. Biol. Evol.">
        <title>Comparative Genomics of Early-Diverging Mushroom-Forming Fungi Provides Insights into the Origins of Lignocellulose Decay Capabilities.</title>
        <authorList>
            <person name="Nagy L.G."/>
            <person name="Riley R."/>
            <person name="Tritt A."/>
            <person name="Adam C."/>
            <person name="Daum C."/>
            <person name="Floudas D."/>
            <person name="Sun H."/>
            <person name="Yadav J.S."/>
            <person name="Pangilinan J."/>
            <person name="Larsson K.H."/>
            <person name="Matsuura K."/>
            <person name="Barry K."/>
            <person name="Labutti K."/>
            <person name="Kuo R."/>
            <person name="Ohm R.A."/>
            <person name="Bhattacharya S.S."/>
            <person name="Shirouzu T."/>
            <person name="Yoshinaga Y."/>
            <person name="Martin F.M."/>
            <person name="Grigoriev I.V."/>
            <person name="Hibbett D.S."/>
        </authorList>
    </citation>
    <scope>NUCLEOTIDE SEQUENCE [LARGE SCALE GENOMIC DNA]</scope>
    <source>
        <strain evidence="1 2">HHB10207 ss-3</strain>
    </source>
</reference>